<organism evidence="2">
    <name type="scientific">Athetis dissimilis</name>
    <name type="common">Moth</name>
    <name type="synonym">Proxenus dissimilis</name>
    <dbReference type="NCBI Taxonomy" id="1737331"/>
    <lineage>
        <taxon>Eukaryota</taxon>
        <taxon>Metazoa</taxon>
        <taxon>Ecdysozoa</taxon>
        <taxon>Arthropoda</taxon>
        <taxon>Hexapoda</taxon>
        <taxon>Insecta</taxon>
        <taxon>Pterygota</taxon>
        <taxon>Neoptera</taxon>
        <taxon>Endopterygota</taxon>
        <taxon>Lepidoptera</taxon>
        <taxon>Glossata</taxon>
        <taxon>Ditrysia</taxon>
        <taxon>Noctuoidea</taxon>
        <taxon>Noctuidae</taxon>
        <taxon>Noctuinae</taxon>
        <taxon>Athetis</taxon>
    </lineage>
</organism>
<keyword evidence="1" id="KW-0732">Signal</keyword>
<accession>A0A4D6Q6S7</accession>
<name>A0A4D6Q6S7_ATHDI</name>
<dbReference type="Pfam" id="PF01395">
    <property type="entry name" value="PBP_GOBP"/>
    <property type="match status" value="1"/>
</dbReference>
<gene>
    <name evidence="2" type="primary">OBP23</name>
</gene>
<dbReference type="GO" id="GO:0005549">
    <property type="term" value="F:odorant binding"/>
    <property type="evidence" value="ECO:0007669"/>
    <property type="project" value="InterPro"/>
</dbReference>
<evidence type="ECO:0000313" key="2">
    <source>
        <dbReference type="EMBL" id="QCF41938.1"/>
    </source>
</evidence>
<dbReference type="InterPro" id="IPR006170">
    <property type="entry name" value="PBP/GOBP"/>
</dbReference>
<reference evidence="2" key="1">
    <citation type="submission" date="2018-09" db="EMBL/GenBank/DDBJ databases">
        <authorList>
            <person name="Song Y.Q."/>
        </authorList>
    </citation>
    <scope>NUCLEOTIDE SEQUENCE</scope>
    <source>
        <tissue evidence="2">Antenna or genitals</tissue>
    </source>
</reference>
<dbReference type="InterPro" id="IPR036728">
    <property type="entry name" value="PBP_GOBP_sf"/>
</dbReference>
<dbReference type="CDD" id="cd23992">
    <property type="entry name" value="PBP_GOBP"/>
    <property type="match status" value="1"/>
</dbReference>
<dbReference type="SUPFAM" id="SSF47565">
    <property type="entry name" value="Insect pheromone/odorant-binding proteins"/>
    <property type="match status" value="1"/>
</dbReference>
<dbReference type="Gene3D" id="1.10.238.20">
    <property type="entry name" value="Pheromone/general odorant binding protein domain"/>
    <property type="match status" value="1"/>
</dbReference>
<protein>
    <submittedName>
        <fullName evidence="2">Odorant binding protein</fullName>
    </submittedName>
</protein>
<feature type="chain" id="PRO_5020030088" evidence="1">
    <location>
        <begin position="23"/>
        <end position="149"/>
    </location>
</feature>
<sequence length="149" mass="15963">MSKFTCIVLCVVAASLVKVSHAVTEEEKAAFREAMAPVIAECSEEHGVSESDIAAAKEAMSADAIKSCFLGCVMKKTEAVDAKGLFDADAGLSKIRKYVSSDDDFAKFEKIGKLCMSVNEKEVSDGEAGCERAKLVLACFLEHKADIPF</sequence>
<dbReference type="EMBL" id="MH900307">
    <property type="protein sequence ID" value="QCF41938.1"/>
    <property type="molecule type" value="mRNA"/>
</dbReference>
<proteinExistence type="evidence at transcript level"/>
<dbReference type="AlphaFoldDB" id="A0A4D6Q6S7"/>
<evidence type="ECO:0000256" key="1">
    <source>
        <dbReference type="SAM" id="SignalP"/>
    </source>
</evidence>
<feature type="signal peptide" evidence="1">
    <location>
        <begin position="1"/>
        <end position="22"/>
    </location>
</feature>
<dbReference type="SMART" id="SM00708">
    <property type="entry name" value="PhBP"/>
    <property type="match status" value="1"/>
</dbReference>